<dbReference type="Proteomes" id="UP000250235">
    <property type="component" value="Unassembled WGS sequence"/>
</dbReference>
<dbReference type="EMBL" id="KQ992382">
    <property type="protein sequence ID" value="KZV50547.1"/>
    <property type="molecule type" value="Genomic_DNA"/>
</dbReference>
<dbReference type="AlphaFoldDB" id="A0A2Z7CX37"/>
<gene>
    <name evidence="1" type="ORF">F511_31432</name>
</gene>
<reference evidence="1 2" key="1">
    <citation type="journal article" date="2015" name="Proc. Natl. Acad. Sci. U.S.A.">
        <title>The resurrection genome of Boea hygrometrica: A blueprint for survival of dehydration.</title>
        <authorList>
            <person name="Xiao L."/>
            <person name="Yang G."/>
            <person name="Zhang L."/>
            <person name="Yang X."/>
            <person name="Zhao S."/>
            <person name="Ji Z."/>
            <person name="Zhou Q."/>
            <person name="Hu M."/>
            <person name="Wang Y."/>
            <person name="Chen M."/>
            <person name="Xu Y."/>
            <person name="Jin H."/>
            <person name="Xiao X."/>
            <person name="Hu G."/>
            <person name="Bao F."/>
            <person name="Hu Y."/>
            <person name="Wan P."/>
            <person name="Li L."/>
            <person name="Deng X."/>
            <person name="Kuang T."/>
            <person name="Xiang C."/>
            <person name="Zhu J.K."/>
            <person name="Oliver M.J."/>
            <person name="He Y."/>
        </authorList>
    </citation>
    <scope>NUCLEOTIDE SEQUENCE [LARGE SCALE GENOMIC DNA]</scope>
    <source>
        <strain evidence="2">cv. XS01</strain>
    </source>
</reference>
<name>A0A2Z7CX37_9LAMI</name>
<keyword evidence="2" id="KW-1185">Reference proteome</keyword>
<evidence type="ECO:0000313" key="2">
    <source>
        <dbReference type="Proteomes" id="UP000250235"/>
    </source>
</evidence>
<proteinExistence type="predicted"/>
<sequence length="252" mass="28031">MSTLKAVKSAQLVPSMTEFYLNRFLNARQKLTACETDFSRRLQGAEISAACTKPVDVNSRELSTETSRCPQQNQTQQPVVAFSKNIQDDTVPTNSNEAVAVHQLTTDISCEATKSCWSPSRNAFLTTILSRLVPEATLKMQRFNLSKRRRTAYVILSVDRYLATGSSNHRLVALSNATTETSSQHSKMLTNTCRFLNHPRDCAPRLPAATTSSATTASRYLSKRNDDVFLARYSNYLNQISPAASYSTVDSR</sequence>
<organism evidence="1 2">
    <name type="scientific">Dorcoceras hygrometricum</name>
    <dbReference type="NCBI Taxonomy" id="472368"/>
    <lineage>
        <taxon>Eukaryota</taxon>
        <taxon>Viridiplantae</taxon>
        <taxon>Streptophyta</taxon>
        <taxon>Embryophyta</taxon>
        <taxon>Tracheophyta</taxon>
        <taxon>Spermatophyta</taxon>
        <taxon>Magnoliopsida</taxon>
        <taxon>eudicotyledons</taxon>
        <taxon>Gunneridae</taxon>
        <taxon>Pentapetalae</taxon>
        <taxon>asterids</taxon>
        <taxon>lamiids</taxon>
        <taxon>Lamiales</taxon>
        <taxon>Gesneriaceae</taxon>
        <taxon>Didymocarpoideae</taxon>
        <taxon>Trichosporeae</taxon>
        <taxon>Loxocarpinae</taxon>
        <taxon>Dorcoceras</taxon>
    </lineage>
</organism>
<evidence type="ECO:0000313" key="1">
    <source>
        <dbReference type="EMBL" id="KZV50547.1"/>
    </source>
</evidence>
<protein>
    <submittedName>
        <fullName evidence="1">Uncharacterized protein</fullName>
    </submittedName>
</protein>
<accession>A0A2Z7CX37</accession>